<keyword evidence="2" id="KW-0413">Isomerase</keyword>
<dbReference type="InterPro" id="IPR036237">
    <property type="entry name" value="Xyl_isomerase-like_sf"/>
</dbReference>
<dbReference type="Proteomes" id="UP000533598">
    <property type="component" value="Unassembled WGS sequence"/>
</dbReference>
<evidence type="ECO:0000313" key="2">
    <source>
        <dbReference type="EMBL" id="MBB4674828.1"/>
    </source>
</evidence>
<dbReference type="Pfam" id="PF01261">
    <property type="entry name" value="AP_endonuc_2"/>
    <property type="match status" value="1"/>
</dbReference>
<dbReference type="SUPFAM" id="SSF51658">
    <property type="entry name" value="Xylose isomerase-like"/>
    <property type="match status" value="1"/>
</dbReference>
<gene>
    <name evidence="2" type="ORF">HNR67_000946</name>
</gene>
<dbReference type="GO" id="GO:0016853">
    <property type="term" value="F:isomerase activity"/>
    <property type="evidence" value="ECO:0007669"/>
    <property type="project" value="UniProtKB-KW"/>
</dbReference>
<dbReference type="RefSeq" id="WP_185000899.1">
    <property type="nucleotide sequence ID" value="NZ_BAAAUI010000024.1"/>
</dbReference>
<dbReference type="AlphaFoldDB" id="A0A7W7FRX8"/>
<organism evidence="2 3">
    <name type="scientific">Crossiella cryophila</name>
    <dbReference type="NCBI Taxonomy" id="43355"/>
    <lineage>
        <taxon>Bacteria</taxon>
        <taxon>Bacillati</taxon>
        <taxon>Actinomycetota</taxon>
        <taxon>Actinomycetes</taxon>
        <taxon>Pseudonocardiales</taxon>
        <taxon>Pseudonocardiaceae</taxon>
        <taxon>Crossiella</taxon>
    </lineage>
</organism>
<dbReference type="PANTHER" id="PTHR12110">
    <property type="entry name" value="HYDROXYPYRUVATE ISOMERASE"/>
    <property type="match status" value="1"/>
</dbReference>
<name>A0A7W7FRX8_9PSEU</name>
<reference evidence="2 3" key="1">
    <citation type="submission" date="2020-08" db="EMBL/GenBank/DDBJ databases">
        <title>Sequencing the genomes of 1000 actinobacteria strains.</title>
        <authorList>
            <person name="Klenk H.-P."/>
        </authorList>
    </citation>
    <scope>NUCLEOTIDE SEQUENCE [LARGE SCALE GENOMIC DNA]</scope>
    <source>
        <strain evidence="2 3">DSM 44230</strain>
    </source>
</reference>
<dbReference type="InterPro" id="IPR050312">
    <property type="entry name" value="IolE/XylAMocC-like"/>
</dbReference>
<dbReference type="Gene3D" id="3.20.20.150">
    <property type="entry name" value="Divalent-metal-dependent TIM barrel enzymes"/>
    <property type="match status" value="1"/>
</dbReference>
<sequence>MIVPGVVSVTFRRLAATEVVELTASAGLSAISWAGDVHVPAGALAVARQVGAATTAAGLTVEGYASYFDAGDSEPAAFDEVLRTAVALGAPTIRVWAGKRAPEDSDAEHRARVVRELVRCAGLAAAEGIRVAVEFHVHTLTKTLDSAVKLFAEAGQENLVPYWQPRELPEVEECLTEVRALLPAVAAAHVFSWGADGYDERLPLDARPDLWQPVLAELAADGVRRHALLEFVVDDDPAVFKRDAATLLGWLG</sequence>
<dbReference type="InterPro" id="IPR013022">
    <property type="entry name" value="Xyl_isomerase-like_TIM-brl"/>
</dbReference>
<dbReference type="PANTHER" id="PTHR12110:SF41">
    <property type="entry name" value="INOSOSE DEHYDRATASE"/>
    <property type="match status" value="1"/>
</dbReference>
<protein>
    <submittedName>
        <fullName evidence="2">Sugar phosphate isomerase/epimerase</fullName>
    </submittedName>
</protein>
<feature type="domain" description="Xylose isomerase-like TIM barrel" evidence="1">
    <location>
        <begin position="21"/>
        <end position="168"/>
    </location>
</feature>
<dbReference type="EMBL" id="JACHMH010000001">
    <property type="protein sequence ID" value="MBB4674828.1"/>
    <property type="molecule type" value="Genomic_DNA"/>
</dbReference>
<comment type="caution">
    <text evidence="2">The sequence shown here is derived from an EMBL/GenBank/DDBJ whole genome shotgun (WGS) entry which is preliminary data.</text>
</comment>
<keyword evidence="3" id="KW-1185">Reference proteome</keyword>
<evidence type="ECO:0000313" key="3">
    <source>
        <dbReference type="Proteomes" id="UP000533598"/>
    </source>
</evidence>
<accession>A0A7W7FRX8</accession>
<proteinExistence type="predicted"/>
<evidence type="ECO:0000259" key="1">
    <source>
        <dbReference type="Pfam" id="PF01261"/>
    </source>
</evidence>